<dbReference type="Gene3D" id="3.40.190.10">
    <property type="entry name" value="Periplasmic binding protein-like II"/>
    <property type="match status" value="2"/>
</dbReference>
<name>A0A1H9UQS1_9ACTN</name>
<evidence type="ECO:0000256" key="2">
    <source>
        <dbReference type="ARBA" id="ARBA00022448"/>
    </source>
</evidence>
<dbReference type="PANTHER" id="PTHR30061:SF50">
    <property type="entry name" value="MALTOSE_MALTODEXTRIN-BINDING PERIPLASMIC PROTEIN"/>
    <property type="match status" value="1"/>
</dbReference>
<evidence type="ECO:0000313" key="6">
    <source>
        <dbReference type="EMBL" id="SES11698.1"/>
    </source>
</evidence>
<protein>
    <submittedName>
        <fullName evidence="6">N,N'-diacetylchitobiose transport system substrate-binding protein</fullName>
    </submittedName>
</protein>
<feature type="signal peptide" evidence="5">
    <location>
        <begin position="1"/>
        <end position="23"/>
    </location>
</feature>
<dbReference type="GO" id="GO:1901982">
    <property type="term" value="F:maltose binding"/>
    <property type="evidence" value="ECO:0007669"/>
    <property type="project" value="TreeGrafter"/>
</dbReference>
<dbReference type="STRING" id="943816.AN217_24285"/>
<feature type="compositionally biased region" description="Basic and acidic residues" evidence="4">
    <location>
        <begin position="405"/>
        <end position="419"/>
    </location>
</feature>
<gene>
    <name evidence="6" type="ORF">SAMN05421870_10951</name>
</gene>
<dbReference type="GO" id="GO:0015768">
    <property type="term" value="P:maltose transport"/>
    <property type="evidence" value="ECO:0007669"/>
    <property type="project" value="TreeGrafter"/>
</dbReference>
<dbReference type="Proteomes" id="UP000182841">
    <property type="component" value="Unassembled WGS sequence"/>
</dbReference>
<dbReference type="EMBL" id="FOGO01000009">
    <property type="protein sequence ID" value="SES11698.1"/>
    <property type="molecule type" value="Genomic_DNA"/>
</dbReference>
<sequence>MVRIHRGLIAAAGVAVLMVNVAACGSDDDKKDGPESFKGQTLTLWAMDGSTPDQWTKDVKAAFEKKTGAKLKLEVQQWNGIQQKITTALSESDPPDVIEVGNTQTPAYARTGGLADLGDLKKGLGKDWTPSLNKSAVYDGKQYAAPWFAVNRTVIYNKKIWSEAGIKGTPKTRQEFFDALEKIGKKTDAEPLYMPGQNWYFLDGLLIGQDADLVKKKGGKWVSNLADPKVGKAMDLYKKYASYSDAPKDKDEATPQQAEVFAKGKTGAFIGLSWEAATAIKANKKIEKDIGYFTIPGETADEPEGVFLGGSNLAVAAGSEKQELAKEFLKIALSDKYEGELAEEGGVIPNKSALQSNLKGNPAAEAAAPAVEGGGLTPLIPEWGAVENPPNPIKTYMTSVLKGKSHADAAKAVEGEMNKRLSQKQ</sequence>
<keyword evidence="7" id="KW-1185">Reference proteome</keyword>
<evidence type="ECO:0000256" key="3">
    <source>
        <dbReference type="ARBA" id="ARBA00022729"/>
    </source>
</evidence>
<comment type="similarity">
    <text evidence="1">Belongs to the bacterial solute-binding protein 1 family.</text>
</comment>
<dbReference type="PANTHER" id="PTHR30061">
    <property type="entry name" value="MALTOSE-BINDING PERIPLASMIC PROTEIN"/>
    <property type="match status" value="1"/>
</dbReference>
<evidence type="ECO:0000256" key="1">
    <source>
        <dbReference type="ARBA" id="ARBA00008520"/>
    </source>
</evidence>
<feature type="chain" id="PRO_5039560842" evidence="5">
    <location>
        <begin position="24"/>
        <end position="425"/>
    </location>
</feature>
<dbReference type="GO" id="GO:0042956">
    <property type="term" value="P:maltodextrin transmembrane transport"/>
    <property type="evidence" value="ECO:0007669"/>
    <property type="project" value="TreeGrafter"/>
</dbReference>
<dbReference type="SUPFAM" id="SSF53850">
    <property type="entry name" value="Periplasmic binding protein-like II"/>
    <property type="match status" value="1"/>
</dbReference>
<evidence type="ECO:0000313" key="7">
    <source>
        <dbReference type="Proteomes" id="UP000182841"/>
    </source>
</evidence>
<dbReference type="Pfam" id="PF01547">
    <property type="entry name" value="SBP_bac_1"/>
    <property type="match status" value="1"/>
</dbReference>
<dbReference type="GO" id="GO:0055052">
    <property type="term" value="C:ATP-binding cassette (ABC) transporter complex, substrate-binding subunit-containing"/>
    <property type="evidence" value="ECO:0007669"/>
    <property type="project" value="TreeGrafter"/>
</dbReference>
<reference evidence="7" key="1">
    <citation type="submission" date="2016-10" db="EMBL/GenBank/DDBJ databases">
        <authorList>
            <person name="Varghese N."/>
            <person name="Submissions S."/>
        </authorList>
    </citation>
    <scope>NUCLEOTIDE SEQUENCE [LARGE SCALE GENOMIC DNA]</scope>
    <source>
        <strain evidence="7">CGMCC 4.6825</strain>
    </source>
</reference>
<dbReference type="AlphaFoldDB" id="A0A1H9UQS1"/>
<evidence type="ECO:0000256" key="4">
    <source>
        <dbReference type="SAM" id="MobiDB-lite"/>
    </source>
</evidence>
<feature type="region of interest" description="Disordered" evidence="4">
    <location>
        <begin position="405"/>
        <end position="425"/>
    </location>
</feature>
<dbReference type="InterPro" id="IPR006059">
    <property type="entry name" value="SBP"/>
</dbReference>
<keyword evidence="3 5" id="KW-0732">Signal</keyword>
<accession>A0A1H9UQS1</accession>
<keyword evidence="2" id="KW-0813">Transport</keyword>
<proteinExistence type="inferred from homology"/>
<organism evidence="6 7">
    <name type="scientific">Streptomyces qinglanensis</name>
    <dbReference type="NCBI Taxonomy" id="943816"/>
    <lineage>
        <taxon>Bacteria</taxon>
        <taxon>Bacillati</taxon>
        <taxon>Actinomycetota</taxon>
        <taxon>Actinomycetes</taxon>
        <taxon>Kitasatosporales</taxon>
        <taxon>Streptomycetaceae</taxon>
        <taxon>Streptomyces</taxon>
    </lineage>
</organism>
<evidence type="ECO:0000256" key="5">
    <source>
        <dbReference type="SAM" id="SignalP"/>
    </source>
</evidence>